<dbReference type="RefSeq" id="WP_041337553.1">
    <property type="nucleotide sequence ID" value="NZ_CAKVXH010000030.1"/>
</dbReference>
<dbReference type="AlphaFoldDB" id="A0AAW5KKG8"/>
<evidence type="ECO:0000256" key="1">
    <source>
        <dbReference type="ARBA" id="ARBA00007521"/>
    </source>
</evidence>
<proteinExistence type="inferred from homology"/>
<dbReference type="Proteomes" id="UP000027600">
    <property type="component" value="Chromosome II"/>
</dbReference>
<reference evidence="5" key="2">
    <citation type="submission" date="2022-06" db="EMBL/GenBank/DDBJ databases">
        <title>Isolation of gut microbiota from human fecal samples.</title>
        <authorList>
            <person name="Pamer E.G."/>
            <person name="Barat B."/>
            <person name="Waligurski E."/>
            <person name="Medina S."/>
            <person name="Paddock L."/>
            <person name="Mostad J."/>
        </authorList>
    </citation>
    <scope>NUCLEOTIDE SEQUENCE</scope>
    <source>
        <strain evidence="5">DFI.5.57</strain>
    </source>
</reference>
<keyword evidence="3" id="KW-0540">Nuclease</keyword>
<dbReference type="EMBL" id="HF545617">
    <property type="protein sequence ID" value="CCO06320.1"/>
    <property type="molecule type" value="Genomic_DNA"/>
</dbReference>
<dbReference type="Pfam" id="PF02452">
    <property type="entry name" value="PemK_toxin"/>
    <property type="match status" value="1"/>
</dbReference>
<dbReference type="KEGG" id="rus:RBI_II00566"/>
<keyword evidence="3 4" id="KW-0378">Hydrolase</keyword>
<sequence>MLIKRGDIFYADLDPVVGSEQGGVRPVLVVQNNIGNRHSPTLVVLPLSTVKKNKLPTHICIRNSKILPKDSVILAEQIRTIDRSRLRSYIGSLDSGIINKIDEAMKISIGVDFDD</sequence>
<keyword evidence="3" id="KW-0255">Endonuclease</keyword>
<comment type="function">
    <text evidence="3">Toxic component of a type II toxin-antitoxin (TA) system.</text>
</comment>
<dbReference type="PIRSF" id="PIRSF033490">
    <property type="entry name" value="MazF"/>
    <property type="match status" value="1"/>
</dbReference>
<organism evidence="5 7">
    <name type="scientific">Ruminococcus bicirculans</name>
    <name type="common">ex Wegman et al. 2014</name>
    <dbReference type="NCBI Taxonomy" id="1160721"/>
    <lineage>
        <taxon>Bacteria</taxon>
        <taxon>Bacillati</taxon>
        <taxon>Bacillota</taxon>
        <taxon>Clostridia</taxon>
        <taxon>Eubacteriales</taxon>
        <taxon>Oscillospiraceae</taxon>
        <taxon>Ruminococcus</taxon>
    </lineage>
</organism>
<dbReference type="EC" id="3.1.-.-" evidence="3"/>
<name>A0AAW5KKG8_9FIRM</name>
<dbReference type="GO" id="GO:0004521">
    <property type="term" value="F:RNA endonuclease activity"/>
    <property type="evidence" value="ECO:0007669"/>
    <property type="project" value="TreeGrafter"/>
</dbReference>
<evidence type="ECO:0000256" key="2">
    <source>
        <dbReference type="ARBA" id="ARBA00022649"/>
    </source>
</evidence>
<dbReference type="PANTHER" id="PTHR33988">
    <property type="entry name" value="ENDORIBONUCLEASE MAZF-RELATED"/>
    <property type="match status" value="1"/>
</dbReference>
<dbReference type="GO" id="GO:0016075">
    <property type="term" value="P:rRNA catabolic process"/>
    <property type="evidence" value="ECO:0007669"/>
    <property type="project" value="TreeGrafter"/>
</dbReference>
<dbReference type="InterPro" id="IPR003477">
    <property type="entry name" value="PemK-like"/>
</dbReference>
<gene>
    <name evidence="4" type="primary">mazF</name>
    <name evidence="5" type="ORF">NE632_11575</name>
    <name evidence="4" type="ORF">RBI_II00566</name>
</gene>
<evidence type="ECO:0000313" key="4">
    <source>
        <dbReference type="EMBL" id="CCO06320.1"/>
    </source>
</evidence>
<dbReference type="PANTHER" id="PTHR33988:SF2">
    <property type="entry name" value="ENDORIBONUCLEASE MAZF"/>
    <property type="match status" value="1"/>
</dbReference>
<evidence type="ECO:0000313" key="6">
    <source>
        <dbReference type="Proteomes" id="UP000027600"/>
    </source>
</evidence>
<dbReference type="Gene3D" id="2.30.30.110">
    <property type="match status" value="1"/>
</dbReference>
<dbReference type="Proteomes" id="UP001206236">
    <property type="component" value="Unassembled WGS sequence"/>
</dbReference>
<reference evidence="4 6" key="1">
    <citation type="journal article" date="2014" name="Int. J. Syst. Evol. Microbiol.">
        <title>Complete genome of a new Firmicutes species belonging to the dominant human colonic microbiota ('Ruminococcus bicirculans') reveals two chromosomes and a selective capacity to utilize plant glucans.</title>
        <authorList>
            <consortium name="NISC Comparative Sequencing Program"/>
            <person name="Wegmann U."/>
            <person name="Louis P."/>
            <person name="Goesmann A."/>
            <person name="Henrissat B."/>
            <person name="Duncan S.H."/>
            <person name="Flint H.J."/>
        </authorList>
    </citation>
    <scope>NUCLEOTIDE SEQUENCE [LARGE SCALE GENOMIC DNA]</scope>
    <source>
        <strain evidence="4 6">80/3</strain>
    </source>
</reference>
<dbReference type="InterPro" id="IPR011067">
    <property type="entry name" value="Plasmid_toxin/cell-grow_inhib"/>
</dbReference>
<protein>
    <recommendedName>
        <fullName evidence="3">mRNA interferase</fullName>
        <ecNumber evidence="3">3.1.-.-</ecNumber>
    </recommendedName>
</protein>
<comment type="similarity">
    <text evidence="1 3">Belongs to the PemK/MazF family.</text>
</comment>
<dbReference type="GO" id="GO:0003677">
    <property type="term" value="F:DNA binding"/>
    <property type="evidence" value="ECO:0007669"/>
    <property type="project" value="InterPro"/>
</dbReference>
<evidence type="ECO:0000313" key="5">
    <source>
        <dbReference type="EMBL" id="MCQ5153940.1"/>
    </source>
</evidence>
<dbReference type="SUPFAM" id="SSF50118">
    <property type="entry name" value="Cell growth inhibitor/plasmid maintenance toxic component"/>
    <property type="match status" value="1"/>
</dbReference>
<dbReference type="EMBL" id="JANGCN010000031">
    <property type="protein sequence ID" value="MCQ5153940.1"/>
    <property type="molecule type" value="Genomic_DNA"/>
</dbReference>
<dbReference type="GO" id="GO:0016787">
    <property type="term" value="F:hydrolase activity"/>
    <property type="evidence" value="ECO:0007669"/>
    <property type="project" value="UniProtKB-KW"/>
</dbReference>
<keyword evidence="6" id="KW-1185">Reference proteome</keyword>
<accession>A0AAW5KKG8</accession>
<keyword evidence="2" id="KW-1277">Toxin-antitoxin system</keyword>
<evidence type="ECO:0000313" key="7">
    <source>
        <dbReference type="Proteomes" id="UP001206236"/>
    </source>
</evidence>
<dbReference type="GO" id="GO:0006402">
    <property type="term" value="P:mRNA catabolic process"/>
    <property type="evidence" value="ECO:0007669"/>
    <property type="project" value="TreeGrafter"/>
</dbReference>
<evidence type="ECO:0000256" key="3">
    <source>
        <dbReference type="PIRNR" id="PIRNR033490"/>
    </source>
</evidence>